<proteinExistence type="predicted"/>
<organism evidence="1 2">
    <name type="scientific">Novipirellula artificiosorum</name>
    <dbReference type="NCBI Taxonomy" id="2528016"/>
    <lineage>
        <taxon>Bacteria</taxon>
        <taxon>Pseudomonadati</taxon>
        <taxon>Planctomycetota</taxon>
        <taxon>Planctomycetia</taxon>
        <taxon>Pirellulales</taxon>
        <taxon>Pirellulaceae</taxon>
        <taxon>Novipirellula</taxon>
    </lineage>
</organism>
<dbReference type="Gene3D" id="3.60.160.10">
    <property type="entry name" value="Mitochondrial biogenesis AIM24"/>
    <property type="match status" value="1"/>
</dbReference>
<accession>A0A5C6DDR5</accession>
<dbReference type="OrthoDB" id="9779518at2"/>
<dbReference type="InterPro" id="IPR002838">
    <property type="entry name" value="AIM24"/>
</dbReference>
<dbReference type="EMBL" id="SJPV01000009">
    <property type="protein sequence ID" value="TWU33841.1"/>
    <property type="molecule type" value="Genomic_DNA"/>
</dbReference>
<dbReference type="Proteomes" id="UP000319143">
    <property type="component" value="Unassembled WGS sequence"/>
</dbReference>
<evidence type="ECO:0000313" key="1">
    <source>
        <dbReference type="EMBL" id="TWU33841.1"/>
    </source>
</evidence>
<dbReference type="Pfam" id="PF01987">
    <property type="entry name" value="AIM24"/>
    <property type="match status" value="1"/>
</dbReference>
<dbReference type="AlphaFoldDB" id="A0A5C6DDR5"/>
<evidence type="ECO:0000313" key="2">
    <source>
        <dbReference type="Proteomes" id="UP000319143"/>
    </source>
</evidence>
<evidence type="ECO:0008006" key="3">
    <source>
        <dbReference type="Google" id="ProtNLM"/>
    </source>
</evidence>
<dbReference type="RefSeq" id="WP_146529254.1">
    <property type="nucleotide sequence ID" value="NZ_SJPV01000009.1"/>
</dbReference>
<name>A0A5C6DDR5_9BACT</name>
<comment type="caution">
    <text evidence="1">The sequence shown here is derived from an EMBL/GenBank/DDBJ whole genome shotgun (WGS) entry which is preliminary data.</text>
</comment>
<keyword evidence="2" id="KW-1185">Reference proteome</keyword>
<dbReference type="PANTHER" id="PTHR38074">
    <property type="entry name" value="ALTERED INHERITANCE OF MITOCHONDRIA PROTEIN 24, MITOCHONDRIAL"/>
    <property type="match status" value="1"/>
</dbReference>
<dbReference type="InterPro" id="IPR036983">
    <property type="entry name" value="AIM24_sf"/>
</dbReference>
<sequence>MADFQVHELEGTRYVEIHLNHEMVRVEAGALSYLKGDISIHSPLVPSVGGMIKSALASQAIYRPIYAGSGVITLESSLGGFHILDLNGESWFLERGAFWASEGDIEVKYHRERLQTAIWAGEGPLYLQTRVTGHGKIALATRGPVEEHTLEEGERVVAEGKYVICRTGEVKFTVRRPTKNFFGRFTSGEGMARVYEGPGRILLNPAPYWRYRMFNERGKNPEDPSRTTC</sequence>
<dbReference type="SUPFAM" id="SSF51219">
    <property type="entry name" value="TRAP-like"/>
    <property type="match status" value="1"/>
</dbReference>
<dbReference type="PANTHER" id="PTHR38074:SF1">
    <property type="entry name" value="ALTERED INHERITANCE OF MITOCHONDRIA PROTEIN 24, MITOCHONDRIAL"/>
    <property type="match status" value="1"/>
</dbReference>
<reference evidence="1 2" key="1">
    <citation type="submission" date="2019-02" db="EMBL/GenBank/DDBJ databases">
        <title>Deep-cultivation of Planctomycetes and their phenomic and genomic characterization uncovers novel biology.</title>
        <authorList>
            <person name="Wiegand S."/>
            <person name="Jogler M."/>
            <person name="Boedeker C."/>
            <person name="Pinto D."/>
            <person name="Vollmers J."/>
            <person name="Rivas-Marin E."/>
            <person name="Kohn T."/>
            <person name="Peeters S.H."/>
            <person name="Heuer A."/>
            <person name="Rast P."/>
            <person name="Oberbeckmann S."/>
            <person name="Bunk B."/>
            <person name="Jeske O."/>
            <person name="Meyerdierks A."/>
            <person name="Storesund J.E."/>
            <person name="Kallscheuer N."/>
            <person name="Luecker S."/>
            <person name="Lage O.M."/>
            <person name="Pohl T."/>
            <person name="Merkel B.J."/>
            <person name="Hornburger P."/>
            <person name="Mueller R.-W."/>
            <person name="Bruemmer F."/>
            <person name="Labrenz M."/>
            <person name="Spormann A.M."/>
            <person name="Op Den Camp H."/>
            <person name="Overmann J."/>
            <person name="Amann R."/>
            <person name="Jetten M.S.M."/>
            <person name="Mascher T."/>
            <person name="Medema M.H."/>
            <person name="Devos D.P."/>
            <person name="Kaster A.-K."/>
            <person name="Ovreas L."/>
            <person name="Rohde M."/>
            <person name="Galperin M.Y."/>
            <person name="Jogler C."/>
        </authorList>
    </citation>
    <scope>NUCLEOTIDE SEQUENCE [LARGE SCALE GENOMIC DNA]</scope>
    <source>
        <strain evidence="1 2">Poly41</strain>
    </source>
</reference>
<gene>
    <name evidence="1" type="ORF">Poly41_48400</name>
</gene>
<protein>
    <recommendedName>
        <fullName evidence="3">AIM24 family protein</fullName>
    </recommendedName>
</protein>
<dbReference type="InterPro" id="IPR016031">
    <property type="entry name" value="Trp_RNA-bd_attenuator-like_dom"/>
</dbReference>